<evidence type="ECO:0000256" key="6">
    <source>
        <dbReference type="ARBA" id="ARBA00022857"/>
    </source>
</evidence>
<evidence type="ECO:0000256" key="4">
    <source>
        <dbReference type="ARBA" id="ARBA00013014"/>
    </source>
</evidence>
<feature type="domain" description="Ketopantoate reductase C-terminal" evidence="12">
    <location>
        <begin position="183"/>
        <end position="303"/>
    </location>
</feature>
<dbReference type="PANTHER" id="PTHR21708">
    <property type="entry name" value="PROBABLE 2-DEHYDROPANTOATE 2-REDUCTASE"/>
    <property type="match status" value="1"/>
</dbReference>
<dbReference type="FunFam" id="3.40.50.720:FF:000307">
    <property type="entry name" value="2-dehydropantoate 2-reductase"/>
    <property type="match status" value="1"/>
</dbReference>
<dbReference type="InterPro" id="IPR003710">
    <property type="entry name" value="ApbA"/>
</dbReference>
<evidence type="ECO:0000259" key="12">
    <source>
        <dbReference type="Pfam" id="PF08546"/>
    </source>
</evidence>
<comment type="caution">
    <text evidence="13">The sequence shown here is derived from an EMBL/GenBank/DDBJ whole genome shotgun (WGS) entry which is preliminary data.</text>
</comment>
<dbReference type="Proteomes" id="UP000590740">
    <property type="component" value="Unassembled WGS sequence"/>
</dbReference>
<dbReference type="InterPro" id="IPR013332">
    <property type="entry name" value="KPR_N"/>
</dbReference>
<name>A0A7W8DMN0_9BACT</name>
<dbReference type="GO" id="GO:0015940">
    <property type="term" value="P:pantothenate biosynthetic process"/>
    <property type="evidence" value="ECO:0007669"/>
    <property type="project" value="UniProtKB-UniPathway"/>
</dbReference>
<evidence type="ECO:0000256" key="5">
    <source>
        <dbReference type="ARBA" id="ARBA00019465"/>
    </source>
</evidence>
<reference evidence="13 14" key="1">
    <citation type="submission" date="2020-08" db="EMBL/GenBank/DDBJ databases">
        <title>Genomic Encyclopedia of Type Strains, Phase IV (KMG-IV): sequencing the most valuable type-strain genomes for metagenomic binning, comparative biology and taxonomic classification.</title>
        <authorList>
            <person name="Goeker M."/>
        </authorList>
    </citation>
    <scope>NUCLEOTIDE SEQUENCE [LARGE SCALE GENOMIC DNA]</scope>
    <source>
        <strain evidence="13 14">DSM 12252</strain>
    </source>
</reference>
<evidence type="ECO:0000256" key="8">
    <source>
        <dbReference type="ARBA" id="ARBA00032024"/>
    </source>
</evidence>
<evidence type="ECO:0000256" key="9">
    <source>
        <dbReference type="ARBA" id="ARBA00048793"/>
    </source>
</evidence>
<dbReference type="UniPathway" id="UPA00028">
    <property type="reaction ID" value="UER00004"/>
</dbReference>
<evidence type="ECO:0000256" key="7">
    <source>
        <dbReference type="ARBA" id="ARBA00023002"/>
    </source>
</evidence>
<keyword evidence="10" id="KW-0566">Pantothenate biosynthesis</keyword>
<evidence type="ECO:0000259" key="11">
    <source>
        <dbReference type="Pfam" id="PF02558"/>
    </source>
</evidence>
<dbReference type="InterPro" id="IPR008927">
    <property type="entry name" value="6-PGluconate_DH-like_C_sf"/>
</dbReference>
<dbReference type="InterPro" id="IPR051402">
    <property type="entry name" value="KPR-Related"/>
</dbReference>
<dbReference type="InterPro" id="IPR013752">
    <property type="entry name" value="KPA_reductase"/>
</dbReference>
<sequence length="308" mass="33756">MNLDHPRIAIIGSGAVGCYYGGRLAQHGHEVHFLMRSDYEHVKQHGLQIRSLHGDFSLPQVLCRRSTAEIGPCDLVIIAMKATANEALLSLLPPLLKEDTMILTLQNGLGSDDFLARHFGSERVLGGLCFVCINRISPGVIHHIAQGQISLGEHSGAPQPRTHDLAAEFQRCGIQCRVEPSLIAARWKKLVWNIPFNGLSIAAGGKDTAAILADPILEKRVRDLMREIIATAGRLGHEIPLSLIDDMIERTRTMSAYKPSSLIDFLAGSEVELDAIWGEPMRRAAAAGIAMPEVKRLHEELKARIAAR</sequence>
<evidence type="ECO:0000256" key="1">
    <source>
        <dbReference type="ARBA" id="ARBA00002919"/>
    </source>
</evidence>
<dbReference type="AlphaFoldDB" id="A0A7W8DMN0"/>
<evidence type="ECO:0000256" key="10">
    <source>
        <dbReference type="RuleBase" id="RU362068"/>
    </source>
</evidence>
<dbReference type="Pfam" id="PF02558">
    <property type="entry name" value="ApbA"/>
    <property type="match status" value="1"/>
</dbReference>
<comment type="function">
    <text evidence="1 10">Catalyzes the NADPH-dependent reduction of ketopantoate into pantoic acid.</text>
</comment>
<dbReference type="FunFam" id="1.10.1040.10:FF:000017">
    <property type="entry name" value="2-dehydropantoate 2-reductase"/>
    <property type="match status" value="1"/>
</dbReference>
<dbReference type="SUPFAM" id="SSF48179">
    <property type="entry name" value="6-phosphogluconate dehydrogenase C-terminal domain-like"/>
    <property type="match status" value="1"/>
</dbReference>
<comment type="pathway">
    <text evidence="2 10">Cofactor biosynthesis; (R)-pantothenate biosynthesis; (R)-pantoate from 3-methyl-2-oxobutanoate: step 2/2.</text>
</comment>
<evidence type="ECO:0000256" key="2">
    <source>
        <dbReference type="ARBA" id="ARBA00004994"/>
    </source>
</evidence>
<keyword evidence="14" id="KW-1185">Reference proteome</keyword>
<comment type="catalytic activity">
    <reaction evidence="9 10">
        <text>(R)-pantoate + NADP(+) = 2-dehydropantoate + NADPH + H(+)</text>
        <dbReference type="Rhea" id="RHEA:16233"/>
        <dbReference type="ChEBI" id="CHEBI:11561"/>
        <dbReference type="ChEBI" id="CHEBI:15378"/>
        <dbReference type="ChEBI" id="CHEBI:15980"/>
        <dbReference type="ChEBI" id="CHEBI:57783"/>
        <dbReference type="ChEBI" id="CHEBI:58349"/>
        <dbReference type="EC" id="1.1.1.169"/>
    </reaction>
</comment>
<dbReference type="PANTHER" id="PTHR21708:SF26">
    <property type="entry name" value="2-DEHYDROPANTOATE 2-REDUCTASE"/>
    <property type="match status" value="1"/>
</dbReference>
<accession>A0A7W8DMN0</accession>
<dbReference type="RefSeq" id="WP_184344647.1">
    <property type="nucleotide sequence ID" value="NZ_JACHIG010000022.1"/>
</dbReference>
<evidence type="ECO:0000256" key="3">
    <source>
        <dbReference type="ARBA" id="ARBA00007870"/>
    </source>
</evidence>
<dbReference type="PROSITE" id="PS51257">
    <property type="entry name" value="PROKAR_LIPOPROTEIN"/>
    <property type="match status" value="1"/>
</dbReference>
<keyword evidence="6 10" id="KW-0521">NADP</keyword>
<dbReference type="InterPro" id="IPR013328">
    <property type="entry name" value="6PGD_dom2"/>
</dbReference>
<organism evidence="13 14">
    <name type="scientific">Prosthecobacter vanneervenii</name>
    <dbReference type="NCBI Taxonomy" id="48466"/>
    <lineage>
        <taxon>Bacteria</taxon>
        <taxon>Pseudomonadati</taxon>
        <taxon>Verrucomicrobiota</taxon>
        <taxon>Verrucomicrobiia</taxon>
        <taxon>Verrucomicrobiales</taxon>
        <taxon>Verrucomicrobiaceae</taxon>
        <taxon>Prosthecobacter</taxon>
    </lineage>
</organism>
<feature type="domain" description="Ketopantoate reductase N-terminal" evidence="11">
    <location>
        <begin position="8"/>
        <end position="155"/>
    </location>
</feature>
<protein>
    <recommendedName>
        <fullName evidence="5 10">2-dehydropantoate 2-reductase</fullName>
        <ecNumber evidence="4 10">1.1.1.169</ecNumber>
    </recommendedName>
    <alternativeName>
        <fullName evidence="8 10">Ketopantoate reductase</fullName>
    </alternativeName>
</protein>
<dbReference type="EMBL" id="JACHIG010000022">
    <property type="protein sequence ID" value="MBB5035644.1"/>
    <property type="molecule type" value="Genomic_DNA"/>
</dbReference>
<evidence type="ECO:0000313" key="13">
    <source>
        <dbReference type="EMBL" id="MBB5035644.1"/>
    </source>
</evidence>
<dbReference type="Gene3D" id="1.10.1040.10">
    <property type="entry name" value="N-(1-d-carboxylethyl)-l-norvaline Dehydrogenase, domain 2"/>
    <property type="match status" value="1"/>
</dbReference>
<proteinExistence type="inferred from homology"/>
<dbReference type="Pfam" id="PF08546">
    <property type="entry name" value="ApbA_C"/>
    <property type="match status" value="1"/>
</dbReference>
<dbReference type="Gene3D" id="3.40.50.720">
    <property type="entry name" value="NAD(P)-binding Rossmann-like Domain"/>
    <property type="match status" value="1"/>
</dbReference>
<dbReference type="GO" id="GO:0008677">
    <property type="term" value="F:2-dehydropantoate 2-reductase activity"/>
    <property type="evidence" value="ECO:0007669"/>
    <property type="project" value="UniProtKB-EC"/>
</dbReference>
<keyword evidence="7 10" id="KW-0560">Oxidoreductase</keyword>
<evidence type="ECO:0000313" key="14">
    <source>
        <dbReference type="Proteomes" id="UP000590740"/>
    </source>
</evidence>
<gene>
    <name evidence="13" type="ORF">HNQ65_005257</name>
</gene>
<dbReference type="GO" id="GO:0005737">
    <property type="term" value="C:cytoplasm"/>
    <property type="evidence" value="ECO:0007669"/>
    <property type="project" value="TreeGrafter"/>
</dbReference>
<dbReference type="EC" id="1.1.1.169" evidence="4 10"/>
<dbReference type="SUPFAM" id="SSF51735">
    <property type="entry name" value="NAD(P)-binding Rossmann-fold domains"/>
    <property type="match status" value="1"/>
</dbReference>
<comment type="similarity">
    <text evidence="3 10">Belongs to the ketopantoate reductase family.</text>
</comment>
<dbReference type="NCBIfam" id="TIGR00745">
    <property type="entry name" value="apbA_panE"/>
    <property type="match status" value="1"/>
</dbReference>
<dbReference type="InterPro" id="IPR036291">
    <property type="entry name" value="NAD(P)-bd_dom_sf"/>
</dbReference>